<dbReference type="Proteomes" id="UP000271098">
    <property type="component" value="Unassembled WGS sequence"/>
</dbReference>
<dbReference type="OrthoDB" id="3565419at2759"/>
<organism evidence="3">
    <name type="scientific">Gongylonema pulchrum</name>
    <dbReference type="NCBI Taxonomy" id="637853"/>
    <lineage>
        <taxon>Eukaryota</taxon>
        <taxon>Metazoa</taxon>
        <taxon>Ecdysozoa</taxon>
        <taxon>Nematoda</taxon>
        <taxon>Chromadorea</taxon>
        <taxon>Rhabditida</taxon>
        <taxon>Spirurina</taxon>
        <taxon>Spiruromorpha</taxon>
        <taxon>Spiruroidea</taxon>
        <taxon>Gongylonematidae</taxon>
        <taxon>Gongylonema</taxon>
    </lineage>
</organism>
<proteinExistence type="predicted"/>
<dbReference type="WBParaSite" id="GPUH_0002685401-mRNA-1">
    <property type="protein sequence ID" value="GPUH_0002685401-mRNA-1"/>
    <property type="gene ID" value="GPUH_0002685401"/>
</dbReference>
<sequence length="63" mass="6927">MEEANIHNGVALRDIKYGDEIVMCITKDPLTLAPTPVLDSDSMIPGGEQDQMKLVRLEAKGEE</sequence>
<dbReference type="AlphaFoldDB" id="A0A183F0T3"/>
<name>A0A183F0T3_9BILA</name>
<evidence type="ECO:0000313" key="1">
    <source>
        <dbReference type="EMBL" id="VDN49534.1"/>
    </source>
</evidence>
<dbReference type="EMBL" id="UYRT01114542">
    <property type="protein sequence ID" value="VDN49534.1"/>
    <property type="molecule type" value="Genomic_DNA"/>
</dbReference>
<keyword evidence="2" id="KW-1185">Reference proteome</keyword>
<reference evidence="1 2" key="2">
    <citation type="submission" date="2018-11" db="EMBL/GenBank/DDBJ databases">
        <authorList>
            <consortium name="Pathogen Informatics"/>
        </authorList>
    </citation>
    <scope>NUCLEOTIDE SEQUENCE [LARGE SCALE GENOMIC DNA]</scope>
</reference>
<gene>
    <name evidence="1" type="ORF">GPUH_LOCUS26824</name>
</gene>
<evidence type="ECO:0000313" key="2">
    <source>
        <dbReference type="Proteomes" id="UP000271098"/>
    </source>
</evidence>
<protein>
    <submittedName>
        <fullName evidence="3">Signal peptidase I</fullName>
    </submittedName>
</protein>
<evidence type="ECO:0000313" key="3">
    <source>
        <dbReference type="WBParaSite" id="GPUH_0002685401-mRNA-1"/>
    </source>
</evidence>
<accession>A0A183F0T3</accession>
<reference evidence="3" key="1">
    <citation type="submission" date="2016-06" db="UniProtKB">
        <authorList>
            <consortium name="WormBaseParasite"/>
        </authorList>
    </citation>
    <scope>IDENTIFICATION</scope>
</reference>